<dbReference type="Pfam" id="PF02661">
    <property type="entry name" value="Fic"/>
    <property type="match status" value="1"/>
</dbReference>
<dbReference type="PIRSF" id="PIRSF018297">
    <property type="entry name" value="Doc"/>
    <property type="match status" value="1"/>
</dbReference>
<dbReference type="InterPro" id="IPR053737">
    <property type="entry name" value="Type_II_TA_Toxin"/>
</dbReference>
<accession>A0A347UIH5</accession>
<dbReference type="GO" id="GO:0016301">
    <property type="term" value="F:kinase activity"/>
    <property type="evidence" value="ECO:0007669"/>
    <property type="project" value="InterPro"/>
</dbReference>
<dbReference type="SUPFAM" id="SSF140931">
    <property type="entry name" value="Fic-like"/>
    <property type="match status" value="1"/>
</dbReference>
<dbReference type="Proteomes" id="UP000261704">
    <property type="component" value="Chromosome"/>
</dbReference>
<protein>
    <submittedName>
        <fullName evidence="2">Type II toxin-antitoxin system death-on-curing family toxin</fullName>
    </submittedName>
</protein>
<evidence type="ECO:0000313" key="3">
    <source>
        <dbReference type="Proteomes" id="UP000261704"/>
    </source>
</evidence>
<dbReference type="InterPro" id="IPR036597">
    <property type="entry name" value="Fido-like_dom_sf"/>
</dbReference>
<dbReference type="NCBIfam" id="TIGR01550">
    <property type="entry name" value="DOC_P1"/>
    <property type="match status" value="1"/>
</dbReference>
<dbReference type="InterPro" id="IPR006440">
    <property type="entry name" value="Doc"/>
</dbReference>
<dbReference type="Gene3D" id="1.20.120.1870">
    <property type="entry name" value="Fic/DOC protein, Fido domain"/>
    <property type="match status" value="1"/>
</dbReference>
<dbReference type="EMBL" id="CP032125">
    <property type="protein sequence ID" value="AXX98653.1"/>
    <property type="molecule type" value="Genomic_DNA"/>
</dbReference>
<evidence type="ECO:0000313" key="2">
    <source>
        <dbReference type="EMBL" id="AXX98653.1"/>
    </source>
</evidence>
<dbReference type="KEGG" id="pamo:BAR1_12400"/>
<dbReference type="InterPro" id="IPR003812">
    <property type="entry name" value="Fido"/>
</dbReference>
<reference evidence="2 3" key="1">
    <citation type="submission" date="2018-09" db="EMBL/GenBank/DDBJ databases">
        <title>Profundibacter amoris BAR1 gen. nov., sp. nov., a new member of the Roseobacter clade isolated at Lokis Castle Vent Field on the Arctic Mid-Oceanic Ridge.</title>
        <authorList>
            <person name="Le Moine Bauer S."/>
            <person name="Sjoeberg A.G."/>
            <person name="L'Haridon S."/>
            <person name="Stokke R."/>
            <person name="Roalkvam I."/>
            <person name="Steen I.H."/>
            <person name="Dahle H."/>
        </authorList>
    </citation>
    <scope>NUCLEOTIDE SEQUENCE [LARGE SCALE GENOMIC DNA]</scope>
    <source>
        <strain evidence="2 3">BAR1</strain>
    </source>
</reference>
<dbReference type="PANTHER" id="PTHR39426:SF1">
    <property type="entry name" value="HOMOLOGY TO DEATH-ON-CURING PROTEIN OF PHAGE P1"/>
    <property type="match status" value="1"/>
</dbReference>
<dbReference type="AlphaFoldDB" id="A0A347UIH5"/>
<sequence>MTPGPVWVRADVVEAIHRRQLAEHGGAEGVRDAGALASALDRPRNRLTYGNPPPDLAELAATYGFGIARNHPFADGNKRTALIVMRLFLKLNGAELAATAGEKYDLVMSLAAGDLTEVALTEWVRAHLAE</sequence>
<organism evidence="2 3">
    <name type="scientific">Profundibacter amoris</name>
    <dbReference type="NCBI Taxonomy" id="2171755"/>
    <lineage>
        <taxon>Bacteria</taxon>
        <taxon>Pseudomonadati</taxon>
        <taxon>Pseudomonadota</taxon>
        <taxon>Alphaproteobacteria</taxon>
        <taxon>Rhodobacterales</taxon>
        <taxon>Paracoccaceae</taxon>
        <taxon>Profundibacter</taxon>
    </lineage>
</organism>
<gene>
    <name evidence="2" type="ORF">BAR1_12400</name>
</gene>
<dbReference type="RefSeq" id="WP_118943308.1">
    <property type="nucleotide sequence ID" value="NZ_CP032125.1"/>
</dbReference>
<name>A0A347UIH5_9RHOB</name>
<keyword evidence="3" id="KW-1185">Reference proteome</keyword>
<feature type="domain" description="Fido" evidence="1">
    <location>
        <begin position="8"/>
        <end position="126"/>
    </location>
</feature>
<dbReference type="OrthoDB" id="9802752at2"/>
<dbReference type="PANTHER" id="PTHR39426">
    <property type="entry name" value="HOMOLOGY TO DEATH-ON-CURING PROTEIN OF PHAGE P1"/>
    <property type="match status" value="1"/>
</dbReference>
<dbReference type="PROSITE" id="PS51459">
    <property type="entry name" value="FIDO"/>
    <property type="match status" value="1"/>
</dbReference>
<proteinExistence type="predicted"/>
<evidence type="ECO:0000259" key="1">
    <source>
        <dbReference type="PROSITE" id="PS51459"/>
    </source>
</evidence>